<dbReference type="RefSeq" id="YP_009012628.1">
    <property type="nucleotide sequence ID" value="NC_023694.1"/>
</dbReference>
<gene>
    <name evidence="2" type="ORF">Poco6gene047</name>
</gene>
<protein>
    <submittedName>
        <fullName evidence="2">Gp047</fullName>
    </submittedName>
</protein>
<evidence type="ECO:0000256" key="1">
    <source>
        <dbReference type="SAM" id="Phobius"/>
    </source>
</evidence>
<dbReference type="GeneID" id="18559757"/>
<dbReference type="Proteomes" id="UP000001057">
    <property type="component" value="Segment"/>
</dbReference>
<feature type="transmembrane region" description="Helical" evidence="1">
    <location>
        <begin position="29"/>
        <end position="47"/>
    </location>
</feature>
<keyword evidence="1" id="KW-1133">Transmembrane helix</keyword>
<dbReference type="OrthoDB" id="37799at10239"/>
<accession>D4P7R5</accession>
<dbReference type="EMBL" id="GU580942">
    <property type="protein sequence ID" value="ADD81045.1"/>
    <property type="molecule type" value="Genomic_DNA"/>
</dbReference>
<keyword evidence="1" id="KW-0812">Transmembrane</keyword>
<proteinExistence type="predicted"/>
<evidence type="ECO:0000313" key="2">
    <source>
        <dbReference type="EMBL" id="ADD81045.1"/>
    </source>
</evidence>
<keyword evidence="3" id="KW-1185">Reference proteome</keyword>
<evidence type="ECO:0000313" key="3">
    <source>
        <dbReference type="Proteomes" id="UP000001057"/>
    </source>
</evidence>
<dbReference type="KEGG" id="vg:18559757"/>
<name>D4P7R5_9CAUD</name>
<organism evidence="2 3">
    <name type="scientific">Rhodococcus phage ReqiPoco6</name>
    <dbReference type="NCBI Taxonomy" id="691964"/>
    <lineage>
        <taxon>Viruses</taxon>
        <taxon>Duplodnaviria</taxon>
        <taxon>Heunggongvirae</taxon>
        <taxon>Uroviricota</taxon>
        <taxon>Caudoviricetes</taxon>
        <taxon>Pepyhexavirus</taxon>
        <taxon>Pepyhexavirus poco6</taxon>
    </lineage>
</organism>
<sequence length="92" mass="9907">MKGTIMEIKTEINAKIDSTKKFVNDHKVAFAYGAGLVVGVTGMAIGIKQMNALVLTHNNLNHLQNGGVIAYETKLGTILAWVKPDSIDIPIT</sequence>
<keyword evidence="1" id="KW-0472">Membrane</keyword>
<reference evidence="2 3" key="1">
    <citation type="journal article" date="2011" name="Appl. Environ. Microbiol.">
        <title>Genomic and functional analyses of Rhodococcus equi phages ReqiPepy6, ReqiPoco6, ReqiPine5, and ReqiDocB7.</title>
        <authorList>
            <person name="Summer E.J."/>
            <person name="Liu M."/>
            <person name="Gill J.J."/>
            <person name="Grant M."/>
            <person name="Chan-Cortes T.N."/>
            <person name="Ferguson L."/>
            <person name="Janes C."/>
            <person name="Lange K."/>
            <person name="Bertoli M."/>
            <person name="Moore C."/>
            <person name="Orchard R.C."/>
            <person name="Cohen N."/>
            <person name="Young R."/>
        </authorList>
    </citation>
    <scope>NUCLEOTIDE SEQUENCE [LARGE SCALE GENOMIC DNA]</scope>
</reference>